<feature type="region of interest" description="Disordered" evidence="1">
    <location>
        <begin position="1"/>
        <end position="86"/>
    </location>
</feature>
<feature type="region of interest" description="Disordered" evidence="1">
    <location>
        <begin position="514"/>
        <end position="1115"/>
    </location>
</feature>
<dbReference type="OMA" id="CHACPAD"/>
<reference evidence="2 4" key="1">
    <citation type="submission" date="2015-07" db="EMBL/GenBank/DDBJ databases">
        <authorList>
            <person name="Cajimat M.N.B."/>
            <person name="Milazzo M.L."/>
            <person name="Fulhorst C.F."/>
        </authorList>
    </citation>
    <scope>NUCLEOTIDE SEQUENCE [LARGE SCALE GENOMIC DNA]</scope>
    <source>
        <strain evidence="2">Single colony</strain>
    </source>
</reference>
<feature type="compositionally biased region" description="Low complexity" evidence="1">
    <location>
        <begin position="589"/>
        <end position="603"/>
    </location>
</feature>
<evidence type="ECO:0000313" key="2">
    <source>
        <dbReference type="EMBL" id="CTR06998.1"/>
    </source>
</evidence>
<feature type="compositionally biased region" description="Low complexity" evidence="1">
    <location>
        <begin position="760"/>
        <end position="783"/>
    </location>
</feature>
<dbReference type="EMBL" id="LCTV02000005">
    <property type="protein sequence ID" value="PRQ75184.1"/>
    <property type="molecule type" value="Genomic_DNA"/>
</dbReference>
<gene>
    <name evidence="2" type="primary">FGENESH: predicted gene_5.404</name>
    <name evidence="3" type="ORF">AAT19DRAFT_14206</name>
    <name evidence="2" type="ORF">BN2166_0028590</name>
</gene>
<feature type="compositionally biased region" description="Pro residues" evidence="1">
    <location>
        <begin position="642"/>
        <end position="665"/>
    </location>
</feature>
<sequence length="1115" mass="113828">MTAGDDESALEGHTVTPASPTERTGTTDASVQAPCGNSGSSSPPPTTHTPPARSLSLDTTSLPPPSAPRRSSQQYARKAELAPPIDLATLVRPAHNSAEYSPLEAPRLPFSSRRTSTSSASSGSHSPRQTHSRASSSSSLGDQARLARVELAGRSTHVSSSSAGPAASVRSTVAENGEMRRAYGGADVSESAQEQLLDEPERAKGYADPYAWERPLDAVNRHSRLLDASPVAAPMVDSRRLSRLPPGVSMLDPFGFNLTNDASPYDLALSASQAGLAAGITSPARSSVRASYIGSPAVSSTPSLSPYPSASSTSSLPTTPCPSSPPEGSFAPGAQPWLKPRASSAGEQGMGHNRSQVRNGLLAAPNGYASPRQAYGRSKLSGEIDADAMSVASTSQRQPQSDIPGVPTDADYLNSKLYQRTMKAQKALEKERAKAAAKGKISRYDSSGPASKSTSSLSSTLGGFGGLGGMRRRSGESTRPPSIMSAAGVSGTASARRGGRKGLGWFRSSSEAALGLGSSASPDEEIEGSIPASKSSSQISMQAGRYGAGGSSPRRGVSPNGFAPTPTMPPSPNLPSEATLRAMGVSMDQLRAAAQAPQSAQRPKSGSRQNSSEKRSPAGSALATPVGPPSPGLEQAAAPSRPARPPPSRSATLEPPPATPSPSFTPPSTASAASANGHAPHPPSLSTLPPRLASRTALPANVPLPASVSPTRSAFPAPAQGEPPLAPLPLDNSPTMTSPPSRLPPPVPLPQPPSAQQVTPASSMRAASSSASPAAPARSQPAADESLTPPVQVKRRKSGFGLLFGGFGGGSASSQRNSAQSDAPSGREASPTPSSAPSVRQSAEGETGREKERMLKRMGERQQEQEQRSKAALGSSTSSKSDVKLVKERTGGGGSGFFSRKPRLSNAPSPSAAMAPPPPKGAMAPPPARPKKDDASFFHPSQAIYPTRDASSASQPASPQVAQQGIRAVNPSPRVPQQATAPPSANSSDSSATFASLSSSASTLPPRGQAAFPSTGETSPQQKKGAFASLFSSYGSIRGRAKSTPTAPPASALSPKAQSNGYPADDKVLPVLPPPAANGLLKKPPRGQSLGAAGQPQANGQAGMLAHQKPYATYA</sequence>
<feature type="compositionally biased region" description="Pro residues" evidence="1">
    <location>
        <begin position="741"/>
        <end position="753"/>
    </location>
</feature>
<accession>A0A0K3CDK7</accession>
<feature type="compositionally biased region" description="Basic and acidic residues" evidence="1">
    <location>
        <begin position="846"/>
        <end position="869"/>
    </location>
</feature>
<feature type="region of interest" description="Disordered" evidence="1">
    <location>
        <begin position="296"/>
        <end position="354"/>
    </location>
</feature>
<feature type="compositionally biased region" description="Low complexity" evidence="1">
    <location>
        <begin position="1091"/>
        <end position="1103"/>
    </location>
</feature>
<feature type="compositionally biased region" description="Polar residues" evidence="1">
    <location>
        <begin position="812"/>
        <end position="823"/>
    </location>
</feature>
<feature type="compositionally biased region" description="Pro residues" evidence="1">
    <location>
        <begin position="915"/>
        <end position="928"/>
    </location>
</feature>
<organism evidence="2 4">
    <name type="scientific">Rhodotorula toruloides</name>
    <name type="common">Yeast</name>
    <name type="synonym">Rhodosporidium toruloides</name>
    <dbReference type="NCBI Taxonomy" id="5286"/>
    <lineage>
        <taxon>Eukaryota</taxon>
        <taxon>Fungi</taxon>
        <taxon>Dikarya</taxon>
        <taxon>Basidiomycota</taxon>
        <taxon>Pucciniomycotina</taxon>
        <taxon>Microbotryomycetes</taxon>
        <taxon>Sporidiobolales</taxon>
        <taxon>Sporidiobolaceae</taxon>
        <taxon>Rhodotorula</taxon>
    </lineage>
</organism>
<dbReference type="Proteomes" id="UP000239560">
    <property type="component" value="Unassembled WGS sequence"/>
</dbReference>
<feature type="compositionally biased region" description="Low complexity" evidence="1">
    <location>
        <begin position="111"/>
        <end position="126"/>
    </location>
</feature>
<feature type="compositionally biased region" description="Low complexity" evidence="1">
    <location>
        <begin position="299"/>
        <end position="318"/>
    </location>
</feature>
<feature type="compositionally biased region" description="Basic and acidic residues" evidence="1">
    <location>
        <begin position="881"/>
        <end position="890"/>
    </location>
</feature>
<evidence type="ECO:0000256" key="1">
    <source>
        <dbReference type="SAM" id="MobiDB-lite"/>
    </source>
</evidence>
<feature type="compositionally biased region" description="Low complexity" evidence="1">
    <location>
        <begin position="979"/>
        <end position="1006"/>
    </location>
</feature>
<feature type="compositionally biased region" description="Low complexity" evidence="1">
    <location>
        <begin position="159"/>
        <end position="171"/>
    </location>
</feature>
<feature type="compositionally biased region" description="Low complexity" evidence="1">
    <location>
        <begin position="950"/>
        <end position="964"/>
    </location>
</feature>
<feature type="compositionally biased region" description="Polar residues" evidence="1">
    <location>
        <begin position="16"/>
        <end position="39"/>
    </location>
</feature>
<dbReference type="OrthoDB" id="2529533at2759"/>
<feature type="region of interest" description="Disordered" evidence="1">
    <location>
        <begin position="388"/>
        <end position="408"/>
    </location>
</feature>
<reference evidence="3 5" key="2">
    <citation type="journal article" date="2018" name="Elife">
        <title>Functional genomics of lipid metabolism in the oleaginous yeast Rhodosporidium toruloides.</title>
        <authorList>
            <person name="Coradetti S.T."/>
            <person name="Pinel D."/>
            <person name="Geiselman G."/>
            <person name="Ito M."/>
            <person name="Mondo S."/>
            <person name="Reilly M.C."/>
            <person name="Cheng Y.F."/>
            <person name="Bauer S."/>
            <person name="Grigoriev I."/>
            <person name="Gladden J.M."/>
            <person name="Simmons B.A."/>
            <person name="Brem R."/>
            <person name="Arkin A.P."/>
            <person name="Skerker J.M."/>
        </authorList>
    </citation>
    <scope>NUCLEOTIDE SEQUENCE [LARGE SCALE GENOMIC DNA]</scope>
    <source>
        <strain evidence="3 5">NBRC 0880</strain>
    </source>
</reference>
<evidence type="ECO:0000313" key="4">
    <source>
        <dbReference type="Proteomes" id="UP000199069"/>
    </source>
</evidence>
<feature type="compositionally biased region" description="Low complexity" evidence="1">
    <location>
        <begin position="1042"/>
        <end position="1059"/>
    </location>
</feature>
<feature type="compositionally biased region" description="Polar residues" evidence="1">
    <location>
        <begin position="391"/>
        <end position="401"/>
    </location>
</feature>
<feature type="region of interest" description="Disordered" evidence="1">
    <location>
        <begin position="98"/>
        <end position="204"/>
    </location>
</feature>
<proteinExistence type="predicted"/>
<feature type="compositionally biased region" description="Polar residues" evidence="1">
    <location>
        <begin position="831"/>
        <end position="841"/>
    </location>
</feature>
<dbReference type="AlphaFoldDB" id="A0A0K3CDK7"/>
<keyword evidence="4" id="KW-1185">Reference proteome</keyword>
<dbReference type="EMBL" id="CWKI01000005">
    <property type="protein sequence ID" value="CTR06998.1"/>
    <property type="molecule type" value="Genomic_DNA"/>
</dbReference>
<evidence type="ECO:0000313" key="5">
    <source>
        <dbReference type="Proteomes" id="UP000239560"/>
    </source>
</evidence>
<evidence type="ECO:0000313" key="3">
    <source>
        <dbReference type="EMBL" id="PRQ75184.1"/>
    </source>
</evidence>
<feature type="compositionally biased region" description="Low complexity" evidence="1">
    <location>
        <begin position="529"/>
        <end position="543"/>
    </location>
</feature>
<dbReference type="Proteomes" id="UP000199069">
    <property type="component" value="Unassembled WGS sequence"/>
</dbReference>
<feature type="region of interest" description="Disordered" evidence="1">
    <location>
        <begin position="430"/>
        <end position="502"/>
    </location>
</feature>
<feature type="compositionally biased region" description="Gly residues" evidence="1">
    <location>
        <begin position="802"/>
        <end position="811"/>
    </location>
</feature>
<feature type="compositionally biased region" description="Low complexity" evidence="1">
    <location>
        <begin position="666"/>
        <end position="675"/>
    </location>
</feature>
<protein>
    <submittedName>
        <fullName evidence="2">Uncharacterized protein</fullName>
    </submittedName>
</protein>
<name>A0A0K3CDK7_RHOTO</name>
<feature type="compositionally biased region" description="Low complexity" evidence="1">
    <location>
        <begin position="446"/>
        <end position="461"/>
    </location>
</feature>